<name>A0ABW1JLQ9_9NOCA</name>
<dbReference type="InterPro" id="IPR010846">
    <property type="entry name" value="AmiA-like"/>
</dbReference>
<feature type="chain" id="PRO_5046203430" evidence="1">
    <location>
        <begin position="24"/>
        <end position="263"/>
    </location>
</feature>
<dbReference type="Gene3D" id="2.30.260.10">
    <property type="entry name" value="putative xylanase like domain"/>
    <property type="match status" value="1"/>
</dbReference>
<dbReference type="Gene3D" id="1.10.3670.10">
    <property type="entry name" value="Putative xylanase like domain"/>
    <property type="match status" value="1"/>
</dbReference>
<dbReference type="SUPFAM" id="SSF54001">
    <property type="entry name" value="Cysteine proteinases"/>
    <property type="match status" value="1"/>
</dbReference>
<keyword evidence="1" id="KW-0732">Signal</keyword>
<dbReference type="RefSeq" id="WP_378600097.1">
    <property type="nucleotide sequence ID" value="NZ_JBHSQN010000002.1"/>
</dbReference>
<dbReference type="EMBL" id="JBHSQN010000002">
    <property type="protein sequence ID" value="MFC6010331.1"/>
    <property type="molecule type" value="Genomic_DNA"/>
</dbReference>
<accession>A0ABW1JLQ9</accession>
<proteinExistence type="predicted"/>
<protein>
    <submittedName>
        <fullName evidence="2">N-acetylmuramoyl-L-alanine amidase-like domain-containing protein</fullName>
    </submittedName>
</protein>
<keyword evidence="3" id="KW-1185">Reference proteome</keyword>
<dbReference type="Proteomes" id="UP001596223">
    <property type="component" value="Unassembled WGS sequence"/>
</dbReference>
<evidence type="ECO:0000313" key="3">
    <source>
        <dbReference type="Proteomes" id="UP001596223"/>
    </source>
</evidence>
<organism evidence="2 3">
    <name type="scientific">Nocardia lasii</name>
    <dbReference type="NCBI Taxonomy" id="1616107"/>
    <lineage>
        <taxon>Bacteria</taxon>
        <taxon>Bacillati</taxon>
        <taxon>Actinomycetota</taxon>
        <taxon>Actinomycetes</taxon>
        <taxon>Mycobacteriales</taxon>
        <taxon>Nocardiaceae</taxon>
        <taxon>Nocardia</taxon>
    </lineage>
</organism>
<dbReference type="InterPro" id="IPR038765">
    <property type="entry name" value="Papain-like_cys_pep_sf"/>
</dbReference>
<dbReference type="Pfam" id="PF07313">
    <property type="entry name" value="AmiA-like"/>
    <property type="match status" value="1"/>
</dbReference>
<gene>
    <name evidence="2" type="ORF">ACFP3H_04660</name>
</gene>
<sequence length="263" mass="28209">MRIIVRIVLVLAALLCAGAPALATPAVIDETTGRKIDELLAVRAESPGLSRPDLIERLSARLLGTPYGANMLVGSATTAEELVVDLRRVDCFTFLDYIDAASRATDRGRFLDELVANRYIDSRVEFTQRKHFFTDWAARERVAATDITATLSPAALTTTKHLNAKADGSTYLPGVPVLDRAVTHIPSEAVDAAVLAGLRTGDYLGAYTPAAGLDVTHVGIIVTTPTGPVFRNASSLAQTYRVVDTPLADYLRTVPGIVVLRPL</sequence>
<reference evidence="3" key="1">
    <citation type="journal article" date="2019" name="Int. J. Syst. Evol. Microbiol.">
        <title>The Global Catalogue of Microorganisms (GCM) 10K type strain sequencing project: providing services to taxonomists for standard genome sequencing and annotation.</title>
        <authorList>
            <consortium name="The Broad Institute Genomics Platform"/>
            <consortium name="The Broad Institute Genome Sequencing Center for Infectious Disease"/>
            <person name="Wu L."/>
            <person name="Ma J."/>
        </authorList>
    </citation>
    <scope>NUCLEOTIDE SEQUENCE [LARGE SCALE GENOMIC DNA]</scope>
    <source>
        <strain evidence="3">CCUG 36956</strain>
    </source>
</reference>
<evidence type="ECO:0000256" key="1">
    <source>
        <dbReference type="SAM" id="SignalP"/>
    </source>
</evidence>
<evidence type="ECO:0000313" key="2">
    <source>
        <dbReference type="EMBL" id="MFC6010331.1"/>
    </source>
</evidence>
<comment type="caution">
    <text evidence="2">The sequence shown here is derived from an EMBL/GenBank/DDBJ whole genome shotgun (WGS) entry which is preliminary data.</text>
</comment>
<feature type="signal peptide" evidence="1">
    <location>
        <begin position="1"/>
        <end position="23"/>
    </location>
</feature>